<gene>
    <name evidence="2" type="ORF">AM402_08310</name>
</gene>
<reference evidence="2 3" key="1">
    <citation type="submission" date="2017-05" db="EMBL/GenBank/DDBJ databases">
        <title>Whole genome sequencing of Proteus mirabilis AR_0155.</title>
        <authorList>
            <person name="Conlan S."/>
            <person name="Thomas P.J."/>
            <person name="Mullikin J."/>
            <person name="Frank K.M."/>
            <person name="Segre J.A."/>
        </authorList>
    </citation>
    <scope>NUCLEOTIDE SEQUENCE [LARGE SCALE GENOMIC DNA]</scope>
    <source>
        <strain evidence="2 3">AR_0155</strain>
    </source>
</reference>
<name>A0AAJ0YAZ9_PROMI</name>
<keyword evidence="1" id="KW-0812">Transmembrane</keyword>
<evidence type="ECO:0000313" key="3">
    <source>
        <dbReference type="Proteomes" id="UP000195540"/>
    </source>
</evidence>
<accession>A0AAJ0YAZ9</accession>
<sequence>MDTVNNILSNSALGTVIGIIGILIAIFIYVLTRKVYKISSCHEFSNLINKNHSSLPQQISVMYDGSLVESVSSSEFVIWNSGNSVITKSALATKEPLRIEFSRKIQLLRYQVVASNNPINNIELKTDSEYPNCILIDFDFIEKNEGARIEILHTGDKNDVREKGKLIGVKSIFSKQKKLSRKKKKSQTTFSKKALDVILLLLSLLFPIMISLMIIYSFASPEAFISTPRPVRDSSSPWVMRIMGFSVICVFIFQYIIHRPPYPSSLKKP</sequence>
<evidence type="ECO:0000256" key="1">
    <source>
        <dbReference type="SAM" id="Phobius"/>
    </source>
</evidence>
<feature type="transmembrane region" description="Helical" evidence="1">
    <location>
        <begin position="12"/>
        <end position="31"/>
    </location>
</feature>
<dbReference type="AlphaFoldDB" id="A0AAJ0YAZ9"/>
<feature type="transmembrane region" description="Helical" evidence="1">
    <location>
        <begin position="194"/>
        <end position="218"/>
    </location>
</feature>
<keyword evidence="1" id="KW-0472">Membrane</keyword>
<dbReference type="RefSeq" id="WP_087726450.1">
    <property type="nucleotide sequence ID" value="NZ_BGKS01000024.1"/>
</dbReference>
<feature type="transmembrane region" description="Helical" evidence="1">
    <location>
        <begin position="238"/>
        <end position="257"/>
    </location>
</feature>
<keyword evidence="1" id="KW-1133">Transmembrane helix</keyword>
<protein>
    <submittedName>
        <fullName evidence="2">Uncharacterized protein</fullName>
    </submittedName>
</protein>
<dbReference type="EMBL" id="CP021694">
    <property type="protein sequence ID" value="ARX34154.1"/>
    <property type="molecule type" value="Genomic_DNA"/>
</dbReference>
<organism evidence="2 3">
    <name type="scientific">Proteus mirabilis</name>
    <dbReference type="NCBI Taxonomy" id="584"/>
    <lineage>
        <taxon>Bacteria</taxon>
        <taxon>Pseudomonadati</taxon>
        <taxon>Pseudomonadota</taxon>
        <taxon>Gammaproteobacteria</taxon>
        <taxon>Enterobacterales</taxon>
        <taxon>Morganellaceae</taxon>
        <taxon>Proteus</taxon>
    </lineage>
</organism>
<proteinExistence type="predicted"/>
<dbReference type="Proteomes" id="UP000195540">
    <property type="component" value="Chromosome"/>
</dbReference>
<evidence type="ECO:0000313" key="2">
    <source>
        <dbReference type="EMBL" id="ARX34154.1"/>
    </source>
</evidence>